<evidence type="ECO:0000259" key="2">
    <source>
        <dbReference type="Pfam" id="PF19657"/>
    </source>
</evidence>
<dbReference type="Proteomes" id="UP000323161">
    <property type="component" value="Unassembled WGS sequence"/>
</dbReference>
<dbReference type="AlphaFoldDB" id="A0A5B0V7L0"/>
<dbReference type="Pfam" id="PF19657">
    <property type="entry name" value="DUF6160"/>
    <property type="match status" value="1"/>
</dbReference>
<comment type="caution">
    <text evidence="3">The sequence shown here is derived from an EMBL/GenBank/DDBJ whole genome shotgun (WGS) entry which is preliminary data.</text>
</comment>
<gene>
    <name evidence="3" type="ORF">FWJ25_18950</name>
</gene>
<protein>
    <recommendedName>
        <fullName evidence="2">DUF6160 domain-containing protein</fullName>
    </recommendedName>
</protein>
<dbReference type="InterPro" id="IPR046158">
    <property type="entry name" value="DUF6160"/>
</dbReference>
<keyword evidence="4" id="KW-1185">Reference proteome</keyword>
<proteinExistence type="predicted"/>
<feature type="domain" description="DUF6160" evidence="2">
    <location>
        <begin position="16"/>
        <end position="79"/>
    </location>
</feature>
<evidence type="ECO:0000313" key="3">
    <source>
        <dbReference type="EMBL" id="KAA1170460.1"/>
    </source>
</evidence>
<name>A0A5B0V7L0_9GAMM</name>
<evidence type="ECO:0000313" key="4">
    <source>
        <dbReference type="Proteomes" id="UP000323161"/>
    </source>
</evidence>
<dbReference type="RefSeq" id="WP_149601831.1">
    <property type="nucleotide sequence ID" value="NZ_VTUU01000018.1"/>
</dbReference>
<dbReference type="EMBL" id="VTUU01000018">
    <property type="protein sequence ID" value="KAA1170460.1"/>
    <property type="molecule type" value="Genomic_DNA"/>
</dbReference>
<organism evidence="3 4">
    <name type="scientific">Marinobacter salinexigens</name>
    <dbReference type="NCBI Taxonomy" id="2919747"/>
    <lineage>
        <taxon>Bacteria</taxon>
        <taxon>Pseudomonadati</taxon>
        <taxon>Pseudomonadota</taxon>
        <taxon>Gammaproteobacteria</taxon>
        <taxon>Pseudomonadales</taxon>
        <taxon>Marinobacteraceae</taxon>
        <taxon>Marinobacter</taxon>
    </lineage>
</organism>
<sequence length="797" mass="84328">MALVRAGGALAVVGWVIAFVPIAGAEMQRLDESALAEISGQSGISVEVELGMTADRISYLDDGKAVQLEGFRVGSAEDPEGRAYHLIMVDIGDDAALNLDYLIEDRRIEFGDVRLAGAPGLSMGGVFFDHNLQGEFSLRSDGAHGGGGYTFDSAYTMTGGRLGYRTNGNEVFLDGITMNVEALGVTLDVVDDVLQLRAPRVVGSWEVGAVRFSGNPLNHGVSTDSGTGTLLPSYGGFAGHYDLTSATDIQAGGRNGQGLRIDNQTEIHSASFLYKDDGNVLALRDMTGHYGINDLRFDVTTDWQGRESLGLTLGALEGELFIGGIEMGAAGKSLGQVNARFVVGDSVFNNERYGNAVYLQGGGNADAGAQGLRLATEWSLKSADLSYSEDGNRVIFSGLQSWGRGDMTVDVTREEVRNGTQFYDGLRIGFEGIRAGYRLNGLRIGSDDAQLQGGTELLLALGIYPAYEFELDGQLTLGPGGAQGEGITVNSDIRISNGRAAIIAAPYDEGNGEISQQGLWISELDYDGHLRGMTVDVNGEGLSIVKGEAWSSMDVGNLRVGDKLSGASFGRFVLQKYERDSSMLLSPGGAGTVCAGGVGASELACESTGGIWEERGGEGMTVTIKQILARAVSDDKKNAFVWETGRKLDANGVPANGTGTRLVLNDIYTGDGVDADGNGLNDNSFGIQTDLAIDVYQTRVVKKQSGADSQGVIGNRGDEKIMDPSAPAGYRYVPDPGETELVNRPLGFAVQANSRFKELSINNIDLVHPSGGAETLVYGVKMQNFDIRANLTATPIP</sequence>
<evidence type="ECO:0000256" key="1">
    <source>
        <dbReference type="SAM" id="MobiDB-lite"/>
    </source>
</evidence>
<reference evidence="3 4" key="1">
    <citation type="submission" date="2019-08" db="EMBL/GenBank/DDBJ databases">
        <title>Marinobacter ZYF650 sp. nov., a marine bacterium isolated from seawater of the Mariana trench.</title>
        <authorList>
            <person name="Ahmad W."/>
        </authorList>
    </citation>
    <scope>NUCLEOTIDE SEQUENCE [LARGE SCALE GENOMIC DNA]</scope>
    <source>
        <strain evidence="3 4">ZYF650</strain>
    </source>
</reference>
<feature type="region of interest" description="Disordered" evidence="1">
    <location>
        <begin position="707"/>
        <end position="726"/>
    </location>
</feature>
<accession>A0A5B0V7L0</accession>